<dbReference type="EMBL" id="BPLQ01015467">
    <property type="protein sequence ID" value="GIY88247.1"/>
    <property type="molecule type" value="Genomic_DNA"/>
</dbReference>
<dbReference type="Proteomes" id="UP001054837">
    <property type="component" value="Unassembled WGS sequence"/>
</dbReference>
<reference evidence="2 3" key="1">
    <citation type="submission" date="2021-06" db="EMBL/GenBank/DDBJ databases">
        <title>Caerostris darwini draft genome.</title>
        <authorList>
            <person name="Kono N."/>
            <person name="Arakawa K."/>
        </authorList>
    </citation>
    <scope>NUCLEOTIDE SEQUENCE [LARGE SCALE GENOMIC DNA]</scope>
</reference>
<accession>A0AAV4X0N6</accession>
<comment type="caution">
    <text evidence="2">The sequence shown here is derived from an EMBL/GenBank/DDBJ whole genome shotgun (WGS) entry which is preliminary data.</text>
</comment>
<feature type="region of interest" description="Disordered" evidence="1">
    <location>
        <begin position="67"/>
        <end position="94"/>
    </location>
</feature>
<protein>
    <submittedName>
        <fullName evidence="2">Uncharacterized protein</fullName>
    </submittedName>
</protein>
<organism evidence="2 3">
    <name type="scientific">Caerostris darwini</name>
    <dbReference type="NCBI Taxonomy" id="1538125"/>
    <lineage>
        <taxon>Eukaryota</taxon>
        <taxon>Metazoa</taxon>
        <taxon>Ecdysozoa</taxon>
        <taxon>Arthropoda</taxon>
        <taxon>Chelicerata</taxon>
        <taxon>Arachnida</taxon>
        <taxon>Araneae</taxon>
        <taxon>Araneomorphae</taxon>
        <taxon>Entelegynae</taxon>
        <taxon>Araneoidea</taxon>
        <taxon>Araneidae</taxon>
        <taxon>Caerostris</taxon>
    </lineage>
</organism>
<name>A0AAV4X0N6_9ARAC</name>
<sequence length="94" mass="10278">MGLFAADGNQHSFAEVIHGGFGWDSFAAGSVLGREREARRRACGQMGRRQRYLPCLLREALILSEGGLPFDPLLDRPLSPKEGGEGKSYVSLQD</sequence>
<proteinExistence type="predicted"/>
<evidence type="ECO:0000256" key="1">
    <source>
        <dbReference type="SAM" id="MobiDB-lite"/>
    </source>
</evidence>
<evidence type="ECO:0000313" key="3">
    <source>
        <dbReference type="Proteomes" id="UP001054837"/>
    </source>
</evidence>
<keyword evidence="3" id="KW-1185">Reference proteome</keyword>
<dbReference type="AlphaFoldDB" id="A0AAV4X0N6"/>
<evidence type="ECO:0000313" key="2">
    <source>
        <dbReference type="EMBL" id="GIY88247.1"/>
    </source>
</evidence>
<gene>
    <name evidence="2" type="ORF">CDAR_213761</name>
</gene>